<dbReference type="Proteomes" id="UP000306192">
    <property type="component" value="Unassembled WGS sequence"/>
</dbReference>
<accession>A0A4T2BXI2</accession>
<dbReference type="GO" id="GO:0000287">
    <property type="term" value="F:magnesium ion binding"/>
    <property type="evidence" value="ECO:0007669"/>
    <property type="project" value="InterPro"/>
</dbReference>
<dbReference type="EMBL" id="QYRT01000027">
    <property type="protein sequence ID" value="TIH34348.1"/>
    <property type="molecule type" value="Genomic_DNA"/>
</dbReference>
<keyword evidence="5" id="KW-1185">Reference proteome</keyword>
<dbReference type="PANTHER" id="PTHR12215:SF10">
    <property type="entry name" value="L-AMINOADIPATE-SEMIALDEHYDE DEHYDROGENASE-PHOSPHOPANTETHEINYL TRANSFERASE"/>
    <property type="match status" value="1"/>
</dbReference>
<dbReference type="RefSeq" id="WP_136642768.1">
    <property type="nucleotide sequence ID" value="NZ_QYRT01000027.1"/>
</dbReference>
<organism evidence="4 5">
    <name type="scientific">Subtercola vilae</name>
    <dbReference type="NCBI Taxonomy" id="2056433"/>
    <lineage>
        <taxon>Bacteria</taxon>
        <taxon>Bacillati</taxon>
        <taxon>Actinomycetota</taxon>
        <taxon>Actinomycetes</taxon>
        <taxon>Micrococcales</taxon>
        <taxon>Microbacteriaceae</taxon>
        <taxon>Subtercola</taxon>
    </lineage>
</organism>
<dbReference type="Gene3D" id="3.90.470.20">
    <property type="entry name" value="4'-phosphopantetheinyl transferase domain"/>
    <property type="match status" value="2"/>
</dbReference>
<comment type="caution">
    <text evidence="4">The sequence shown here is derived from an EMBL/GenBank/DDBJ whole genome shotgun (WGS) entry which is preliminary data.</text>
</comment>
<dbReference type="InterPro" id="IPR008278">
    <property type="entry name" value="4-PPantetheinyl_Trfase_dom"/>
</dbReference>
<evidence type="ECO:0000256" key="2">
    <source>
        <dbReference type="ARBA" id="ARBA00022679"/>
    </source>
</evidence>
<sequence>MNRAVTSSLVAVYVADMRDLAGAQGGSRDGLGTSRFEGLLSDGERERAGLLVDAADRSRFVAAHALLRLATSAELELPLGRFSFDFTCARCGGAHGRPRLIVGGEALPVTGGYTVSLSTSHDLVAVAVAVAAGAVATPPAAGEAGADAGTAREVGVDVQLVSATEFGGFDEVALTENEVAGIRSRDDAEMQRMRGVLWARKEAVVKALGRGLRVDPATIDVSVTGTVSGTGSGIVNCEGLAVRWADVPLTVVGGAARYASAVALMGSGDVEVVVKNGSDLLRRY</sequence>
<reference evidence="4 5" key="1">
    <citation type="journal article" date="2019" name="Microorganisms">
        <title>Systematic Affiliation and Genome Analysis of Subtercola vilae DB165(T) with Particular Emphasis on Cold Adaptation of an Isolate from a High-Altitude Cold Volcano Lake.</title>
        <authorList>
            <person name="Villalobos A.S."/>
            <person name="Wiese J."/>
            <person name="Imhoff J.F."/>
            <person name="Dorador C."/>
            <person name="Keller A."/>
            <person name="Hentschel U."/>
        </authorList>
    </citation>
    <scope>NUCLEOTIDE SEQUENCE [LARGE SCALE GENOMIC DNA]</scope>
    <source>
        <strain evidence="4 5">DB165</strain>
    </source>
</reference>
<dbReference type="GO" id="GO:0019878">
    <property type="term" value="P:lysine biosynthetic process via aminoadipic acid"/>
    <property type="evidence" value="ECO:0007669"/>
    <property type="project" value="TreeGrafter"/>
</dbReference>
<evidence type="ECO:0000259" key="3">
    <source>
        <dbReference type="Pfam" id="PF01648"/>
    </source>
</evidence>
<comment type="similarity">
    <text evidence="1">Belongs to the P-Pant transferase superfamily. Gsp/Sfp/HetI/AcpT family.</text>
</comment>
<dbReference type="SUPFAM" id="SSF56214">
    <property type="entry name" value="4'-phosphopantetheinyl transferase"/>
    <property type="match status" value="2"/>
</dbReference>
<proteinExistence type="inferred from homology"/>
<dbReference type="GO" id="GO:0005829">
    <property type="term" value="C:cytosol"/>
    <property type="evidence" value="ECO:0007669"/>
    <property type="project" value="TreeGrafter"/>
</dbReference>
<dbReference type="InterPro" id="IPR050559">
    <property type="entry name" value="P-Pant_transferase_sf"/>
</dbReference>
<evidence type="ECO:0000313" key="5">
    <source>
        <dbReference type="Proteomes" id="UP000306192"/>
    </source>
</evidence>
<dbReference type="OrthoDB" id="190168at2"/>
<keyword evidence="2 4" id="KW-0808">Transferase</keyword>
<dbReference type="InterPro" id="IPR037143">
    <property type="entry name" value="4-PPantetheinyl_Trfase_dom_sf"/>
</dbReference>
<gene>
    <name evidence="4" type="ORF">D4765_13235</name>
</gene>
<protein>
    <submittedName>
        <fullName evidence="4">4'-phosphopantetheinyl transferase superfamily protein</fullName>
    </submittedName>
</protein>
<feature type="domain" description="4'-phosphopantetheinyl transferase" evidence="3">
    <location>
        <begin position="154"/>
        <end position="244"/>
    </location>
</feature>
<dbReference type="PANTHER" id="PTHR12215">
    <property type="entry name" value="PHOSPHOPANTETHEINE TRANSFERASE"/>
    <property type="match status" value="1"/>
</dbReference>
<dbReference type="GO" id="GO:0008897">
    <property type="term" value="F:holo-[acyl-carrier-protein] synthase activity"/>
    <property type="evidence" value="ECO:0007669"/>
    <property type="project" value="InterPro"/>
</dbReference>
<evidence type="ECO:0000313" key="4">
    <source>
        <dbReference type="EMBL" id="TIH34348.1"/>
    </source>
</evidence>
<dbReference type="Pfam" id="PF01648">
    <property type="entry name" value="ACPS"/>
    <property type="match status" value="1"/>
</dbReference>
<name>A0A4T2BXI2_9MICO</name>
<dbReference type="AlphaFoldDB" id="A0A4T2BXI2"/>
<evidence type="ECO:0000256" key="1">
    <source>
        <dbReference type="ARBA" id="ARBA00010990"/>
    </source>
</evidence>